<dbReference type="RefSeq" id="WP_281288393.1">
    <property type="nucleotide sequence ID" value="NZ_BHZD01000001.1"/>
</dbReference>
<keyword evidence="2" id="KW-1185">Reference proteome</keyword>
<comment type="caution">
    <text evidence="1">The sequence shown here is derived from an EMBL/GenBank/DDBJ whole genome shotgun (WGS) entry which is preliminary data.</text>
</comment>
<protein>
    <submittedName>
        <fullName evidence="1">Uncharacterized protein</fullName>
    </submittedName>
</protein>
<accession>A0A401W8S2</accession>
<reference evidence="1 2" key="1">
    <citation type="submission" date="2018-11" db="EMBL/GenBank/DDBJ databases">
        <title>Whole genome sequence of Streptomyces paromomycinus NBRC 15454(T).</title>
        <authorList>
            <person name="Komaki H."/>
            <person name="Tamura T."/>
        </authorList>
    </citation>
    <scope>NUCLEOTIDE SEQUENCE [LARGE SCALE GENOMIC DNA]</scope>
    <source>
        <strain evidence="1 2">NBRC 15454</strain>
    </source>
</reference>
<dbReference type="EMBL" id="BHZD01000001">
    <property type="protein sequence ID" value="GCD45710.1"/>
    <property type="molecule type" value="Genomic_DNA"/>
</dbReference>
<organism evidence="1 2">
    <name type="scientific">Streptomyces paromomycinus</name>
    <name type="common">Streptomyces rimosus subsp. paromomycinus</name>
    <dbReference type="NCBI Taxonomy" id="92743"/>
    <lineage>
        <taxon>Bacteria</taxon>
        <taxon>Bacillati</taxon>
        <taxon>Actinomycetota</taxon>
        <taxon>Actinomycetes</taxon>
        <taxon>Kitasatosporales</taxon>
        <taxon>Streptomycetaceae</taxon>
        <taxon>Streptomyces</taxon>
    </lineage>
</organism>
<gene>
    <name evidence="1" type="ORF">GKJPGBOP_05448</name>
</gene>
<evidence type="ECO:0000313" key="1">
    <source>
        <dbReference type="EMBL" id="GCD45710.1"/>
    </source>
</evidence>
<dbReference type="AlphaFoldDB" id="A0A401W8S2"/>
<dbReference type="InterPro" id="IPR046224">
    <property type="entry name" value="DUF6257"/>
</dbReference>
<dbReference type="Proteomes" id="UP000286746">
    <property type="component" value="Unassembled WGS sequence"/>
</dbReference>
<proteinExistence type="predicted"/>
<dbReference type="Pfam" id="PF19771">
    <property type="entry name" value="DUF6257"/>
    <property type="match status" value="1"/>
</dbReference>
<name>A0A401W8S2_STREY</name>
<sequence length="59" mass="6566">MSGTLPLTAAEKAHLAWLGARMCKRELAGPDVDQSDLQRKFDRVLDGARKRAEQNARSK</sequence>
<evidence type="ECO:0000313" key="2">
    <source>
        <dbReference type="Proteomes" id="UP000286746"/>
    </source>
</evidence>